<accession>D2RWX9</accession>
<evidence type="ECO:0000313" key="4">
    <source>
        <dbReference type="Proteomes" id="UP000001903"/>
    </source>
</evidence>
<organism evidence="3 4">
    <name type="scientific">Haloterrigena turkmenica (strain ATCC 51198 / DSM 5511 / JCM 9101 / NCIMB 13204 / VKM B-1734 / 4k)</name>
    <name type="common">Halococcus turkmenicus</name>
    <dbReference type="NCBI Taxonomy" id="543526"/>
    <lineage>
        <taxon>Archaea</taxon>
        <taxon>Methanobacteriati</taxon>
        <taxon>Methanobacteriota</taxon>
        <taxon>Stenosarchaea group</taxon>
        <taxon>Halobacteria</taxon>
        <taxon>Halobacteriales</taxon>
        <taxon>Natrialbaceae</taxon>
        <taxon>Haloterrigena</taxon>
    </lineage>
</organism>
<name>D2RWX9_HALTV</name>
<dbReference type="AlphaFoldDB" id="D2RWX9"/>
<feature type="region of interest" description="Disordered" evidence="1">
    <location>
        <begin position="104"/>
        <end position="165"/>
    </location>
</feature>
<evidence type="ECO:0000313" key="3">
    <source>
        <dbReference type="EMBL" id="ADB59591.1"/>
    </source>
</evidence>
<evidence type="ECO:0000259" key="2">
    <source>
        <dbReference type="Pfam" id="PF26222"/>
    </source>
</evidence>
<dbReference type="Pfam" id="PF26222">
    <property type="entry name" value="DUF8048"/>
    <property type="match status" value="1"/>
</dbReference>
<feature type="compositionally biased region" description="Low complexity" evidence="1">
    <location>
        <begin position="155"/>
        <end position="165"/>
    </location>
</feature>
<dbReference type="STRING" id="543526.Htur_0694"/>
<dbReference type="Proteomes" id="UP000001903">
    <property type="component" value="Chromosome"/>
</dbReference>
<reference evidence="3 4" key="1">
    <citation type="journal article" date="2010" name="Stand. Genomic Sci.">
        <title>Complete genome sequence of Haloterrigena turkmenica type strain (4k).</title>
        <authorList>
            <person name="Saunders E."/>
            <person name="Tindall B.J."/>
            <person name="Fahnrich R."/>
            <person name="Lapidus A."/>
            <person name="Copeland A."/>
            <person name="Del Rio T.G."/>
            <person name="Lucas S."/>
            <person name="Chen F."/>
            <person name="Tice H."/>
            <person name="Cheng J.F."/>
            <person name="Han C."/>
            <person name="Detter J.C."/>
            <person name="Bruce D."/>
            <person name="Goodwin L."/>
            <person name="Chain P."/>
            <person name="Pitluck S."/>
            <person name="Pati A."/>
            <person name="Ivanova N."/>
            <person name="Mavromatis K."/>
            <person name="Chen A."/>
            <person name="Palaniappan K."/>
            <person name="Land M."/>
            <person name="Hauser L."/>
            <person name="Chang Y.J."/>
            <person name="Jeffries C.D."/>
            <person name="Brettin T."/>
            <person name="Rohde M."/>
            <person name="Goker M."/>
            <person name="Bristow J."/>
            <person name="Eisen J.A."/>
            <person name="Markowitz V."/>
            <person name="Hugenholtz P."/>
            <person name="Klenk H.P."/>
            <person name="Kyrpides N.C."/>
        </authorList>
    </citation>
    <scope>NUCLEOTIDE SEQUENCE [LARGE SCALE GENOMIC DNA]</scope>
    <source>
        <strain evidence="4">ATCC 51198 / DSM 5511 / JCM 9101 / NCIMB 13204 / VKM B-1734 / 4k</strain>
    </source>
</reference>
<sequence>MSDEPIEGQILVLTAAKASVAPTRLPELVDRAQSRLAADRERYRREYERVHADDRREAFLVEWGHWEQLGEELGMTDRERSAVRRAHEEQLLRIGRRTDREETFETALEIREPVCIGTSGANGDESDAGGGEDSDGPREDGPSDAADGDSRETTDSGMTDGDTDR</sequence>
<keyword evidence="4" id="KW-1185">Reference proteome</keyword>
<dbReference type="EMBL" id="CP001860">
    <property type="protein sequence ID" value="ADB59591.1"/>
    <property type="molecule type" value="Genomic_DNA"/>
</dbReference>
<feature type="compositionally biased region" description="Acidic residues" evidence="1">
    <location>
        <begin position="124"/>
        <end position="134"/>
    </location>
</feature>
<proteinExistence type="predicted"/>
<dbReference type="KEGG" id="htu:Htur_0694"/>
<protein>
    <recommendedName>
        <fullName evidence="2">DUF8048 domain-containing protein</fullName>
    </recommendedName>
</protein>
<gene>
    <name evidence="3" type="ordered locus">Htur_0694</name>
</gene>
<dbReference type="HOGENOM" id="CLU_149761_0_0_2"/>
<dbReference type="InterPro" id="IPR058361">
    <property type="entry name" value="DUF8048"/>
</dbReference>
<evidence type="ECO:0000256" key="1">
    <source>
        <dbReference type="SAM" id="MobiDB-lite"/>
    </source>
</evidence>
<dbReference type="OrthoDB" id="235313at2157"/>
<dbReference type="eggNOG" id="arCOG06309">
    <property type="taxonomic scope" value="Archaea"/>
</dbReference>
<feature type="domain" description="DUF8048" evidence="2">
    <location>
        <begin position="5"/>
        <end position="118"/>
    </location>
</feature>